<proteinExistence type="predicted"/>
<feature type="domain" description="F-box" evidence="1">
    <location>
        <begin position="23"/>
        <end position="68"/>
    </location>
</feature>
<dbReference type="InterPro" id="IPR001810">
    <property type="entry name" value="F-box_dom"/>
</dbReference>
<comment type="caution">
    <text evidence="2">The sequence shown here is derived from an EMBL/GenBank/DDBJ whole genome shotgun (WGS) entry which is preliminary data.</text>
</comment>
<dbReference type="EMBL" id="MU154603">
    <property type="protein sequence ID" value="KAF9492320.1"/>
    <property type="molecule type" value="Genomic_DNA"/>
</dbReference>
<evidence type="ECO:0000313" key="3">
    <source>
        <dbReference type="Proteomes" id="UP000807025"/>
    </source>
</evidence>
<evidence type="ECO:0000259" key="1">
    <source>
        <dbReference type="PROSITE" id="PS50181"/>
    </source>
</evidence>
<dbReference type="SUPFAM" id="SSF81383">
    <property type="entry name" value="F-box domain"/>
    <property type="match status" value="1"/>
</dbReference>
<organism evidence="2 3">
    <name type="scientific">Pleurotus eryngii</name>
    <name type="common">Boletus of the steppes</name>
    <dbReference type="NCBI Taxonomy" id="5323"/>
    <lineage>
        <taxon>Eukaryota</taxon>
        <taxon>Fungi</taxon>
        <taxon>Dikarya</taxon>
        <taxon>Basidiomycota</taxon>
        <taxon>Agaricomycotina</taxon>
        <taxon>Agaricomycetes</taxon>
        <taxon>Agaricomycetidae</taxon>
        <taxon>Agaricales</taxon>
        <taxon>Pleurotineae</taxon>
        <taxon>Pleurotaceae</taxon>
        <taxon>Pleurotus</taxon>
    </lineage>
</organism>
<dbReference type="Pfam" id="PF12937">
    <property type="entry name" value="F-box-like"/>
    <property type="match status" value="1"/>
</dbReference>
<dbReference type="InterPro" id="IPR032675">
    <property type="entry name" value="LRR_dom_sf"/>
</dbReference>
<dbReference type="CDD" id="cd09917">
    <property type="entry name" value="F-box_SF"/>
    <property type="match status" value="1"/>
</dbReference>
<keyword evidence="3" id="KW-1185">Reference proteome</keyword>
<gene>
    <name evidence="2" type="ORF">BDN71DRAFT_1216659</name>
</gene>
<accession>A0A9P5ZRF9</accession>
<dbReference type="AlphaFoldDB" id="A0A9P5ZRF9"/>
<dbReference type="PROSITE" id="PS50181">
    <property type="entry name" value="FBOX"/>
    <property type="match status" value="1"/>
</dbReference>
<dbReference type="Gene3D" id="3.80.10.10">
    <property type="entry name" value="Ribonuclease Inhibitor"/>
    <property type="match status" value="1"/>
</dbReference>
<dbReference type="OrthoDB" id="2974502at2759"/>
<dbReference type="Proteomes" id="UP000807025">
    <property type="component" value="Unassembled WGS sequence"/>
</dbReference>
<name>A0A9P5ZRF9_PLEER</name>
<dbReference type="SUPFAM" id="SSF52047">
    <property type="entry name" value="RNI-like"/>
    <property type="match status" value="1"/>
</dbReference>
<dbReference type="SMART" id="SM00256">
    <property type="entry name" value="FBOX"/>
    <property type="match status" value="1"/>
</dbReference>
<dbReference type="InterPro" id="IPR036047">
    <property type="entry name" value="F-box-like_dom_sf"/>
</dbReference>
<protein>
    <recommendedName>
        <fullName evidence="1">F-box domain-containing protein</fullName>
    </recommendedName>
</protein>
<reference evidence="2" key="1">
    <citation type="submission" date="2020-11" db="EMBL/GenBank/DDBJ databases">
        <authorList>
            <consortium name="DOE Joint Genome Institute"/>
            <person name="Ahrendt S."/>
            <person name="Riley R."/>
            <person name="Andreopoulos W."/>
            <person name="Labutti K."/>
            <person name="Pangilinan J."/>
            <person name="Ruiz-Duenas F.J."/>
            <person name="Barrasa J.M."/>
            <person name="Sanchez-Garcia M."/>
            <person name="Camarero S."/>
            <person name="Miyauchi S."/>
            <person name="Serrano A."/>
            <person name="Linde D."/>
            <person name="Babiker R."/>
            <person name="Drula E."/>
            <person name="Ayuso-Fernandez I."/>
            <person name="Pacheco R."/>
            <person name="Padilla G."/>
            <person name="Ferreira P."/>
            <person name="Barriuso J."/>
            <person name="Kellner H."/>
            <person name="Castanera R."/>
            <person name="Alfaro M."/>
            <person name="Ramirez L."/>
            <person name="Pisabarro A.G."/>
            <person name="Kuo A."/>
            <person name="Tritt A."/>
            <person name="Lipzen A."/>
            <person name="He G."/>
            <person name="Yan M."/>
            <person name="Ng V."/>
            <person name="Cullen D."/>
            <person name="Martin F."/>
            <person name="Rosso M.-N."/>
            <person name="Henrissat B."/>
            <person name="Hibbett D."/>
            <person name="Martinez A.T."/>
            <person name="Grigoriev I.V."/>
        </authorList>
    </citation>
    <scope>NUCLEOTIDE SEQUENCE</scope>
    <source>
        <strain evidence="2">ATCC 90797</strain>
    </source>
</reference>
<dbReference type="Gene3D" id="1.20.1280.50">
    <property type="match status" value="1"/>
</dbReference>
<sequence length="471" mass="54395">MAVCNRDLLPLASFLVPSLPQTPTSPATLPSDIWCNILSYLPPAEVMRVRRVNSLFYAVALDHRFQHFKIEGIAEDEMHKFDALVRFVGDAMSHELAGRIKHITLCMDQLEMLQKFYACTDMGATFNDNVAIPFDRMRARELAFALFHVFEHAWALNKVRLILCGTANGYDRFELRFMQTFWHCIPHQQSVTSLELEVDVTKLELLLDLAPCVEAPCLKELTIVIVRYWSRFPRKKVDFRRIHGLFAKLSPTLETLTFKSTIKRLTTSAFDNDIIMRELRKLELDVRLGDLKLVMSINANYPALTELSLHGWMPATALDALWFSHLHLLNLRVLRVTLKVKTEVDMVWGGTLDAPRLEELHLNGCFTRRSTPRELTRLCNFFKSKSVVVLDIEVAEIDDEVIDTLAAAFPNLRDLRIWALKRKGREWPNKPAPVPLRDFHTAWKMYLRREYFRADLGCFEARLATVYSDSV</sequence>
<evidence type="ECO:0000313" key="2">
    <source>
        <dbReference type="EMBL" id="KAF9492320.1"/>
    </source>
</evidence>